<dbReference type="EMBL" id="JBBNAF010000010">
    <property type="protein sequence ID" value="KAK9106650.1"/>
    <property type="molecule type" value="Genomic_DNA"/>
</dbReference>
<proteinExistence type="predicted"/>
<accession>A0AAP0I2Z8</accession>
<reference evidence="1 2" key="1">
    <citation type="submission" date="2024-01" db="EMBL/GenBank/DDBJ databases">
        <title>Genome assemblies of Stephania.</title>
        <authorList>
            <person name="Yang L."/>
        </authorList>
    </citation>
    <scope>NUCLEOTIDE SEQUENCE [LARGE SCALE GENOMIC DNA]</scope>
    <source>
        <strain evidence="1">YNDBR</strain>
        <tissue evidence="1">Leaf</tissue>
    </source>
</reference>
<sequence>MGGEDEEWVEVVRRNRGKAVVQTPDTTQHFVEFSHSFHTERKFFKVLKKKQGRICMSEITSKREFKMEFIVKEIFWLSRASNQVVDEVEGRVLKATRRKWSSVILDVISNERGRALKFGEDRAFMFCIDFGDKEQAMADINQNKGEMISEFVKWRSEIH</sequence>
<comment type="caution">
    <text evidence="1">The sequence shown here is derived from an EMBL/GenBank/DDBJ whole genome shotgun (WGS) entry which is preliminary data.</text>
</comment>
<protein>
    <submittedName>
        <fullName evidence="1">Uncharacterized protein</fullName>
    </submittedName>
</protein>
<dbReference type="AlphaFoldDB" id="A0AAP0I2Z8"/>
<keyword evidence="2" id="KW-1185">Reference proteome</keyword>
<organism evidence="1 2">
    <name type="scientific">Stephania yunnanensis</name>
    <dbReference type="NCBI Taxonomy" id="152371"/>
    <lineage>
        <taxon>Eukaryota</taxon>
        <taxon>Viridiplantae</taxon>
        <taxon>Streptophyta</taxon>
        <taxon>Embryophyta</taxon>
        <taxon>Tracheophyta</taxon>
        <taxon>Spermatophyta</taxon>
        <taxon>Magnoliopsida</taxon>
        <taxon>Ranunculales</taxon>
        <taxon>Menispermaceae</taxon>
        <taxon>Menispermoideae</taxon>
        <taxon>Cissampelideae</taxon>
        <taxon>Stephania</taxon>
    </lineage>
</organism>
<gene>
    <name evidence="1" type="ORF">Syun_022661</name>
</gene>
<name>A0AAP0I2Z8_9MAGN</name>
<dbReference type="Proteomes" id="UP001420932">
    <property type="component" value="Unassembled WGS sequence"/>
</dbReference>
<evidence type="ECO:0000313" key="2">
    <source>
        <dbReference type="Proteomes" id="UP001420932"/>
    </source>
</evidence>
<evidence type="ECO:0000313" key="1">
    <source>
        <dbReference type="EMBL" id="KAK9106650.1"/>
    </source>
</evidence>